<evidence type="ECO:0000313" key="2">
    <source>
        <dbReference type="Proteomes" id="UP000015106"/>
    </source>
</evidence>
<reference evidence="1" key="2">
    <citation type="submission" date="2018-03" db="EMBL/GenBank/DDBJ databases">
        <title>The Triticum urartu genome reveals the dynamic nature of wheat genome evolution.</title>
        <authorList>
            <person name="Ling H."/>
            <person name="Ma B."/>
            <person name="Shi X."/>
            <person name="Liu H."/>
            <person name="Dong L."/>
            <person name="Sun H."/>
            <person name="Cao Y."/>
            <person name="Gao Q."/>
            <person name="Zheng S."/>
            <person name="Li Y."/>
            <person name="Yu Y."/>
            <person name="Du H."/>
            <person name="Qi M."/>
            <person name="Li Y."/>
            <person name="Yu H."/>
            <person name="Cui Y."/>
            <person name="Wang N."/>
            <person name="Chen C."/>
            <person name="Wu H."/>
            <person name="Zhao Y."/>
            <person name="Zhang J."/>
            <person name="Li Y."/>
            <person name="Zhou W."/>
            <person name="Zhang B."/>
            <person name="Hu W."/>
            <person name="Eijk M."/>
            <person name="Tang J."/>
            <person name="Witsenboer H."/>
            <person name="Zhao S."/>
            <person name="Li Z."/>
            <person name="Zhang A."/>
            <person name="Wang D."/>
            <person name="Liang C."/>
        </authorList>
    </citation>
    <scope>NUCLEOTIDE SEQUENCE [LARGE SCALE GENOMIC DNA]</scope>
    <source>
        <strain evidence="1">cv. G1812</strain>
    </source>
</reference>
<organism evidence="1 2">
    <name type="scientific">Triticum urartu</name>
    <name type="common">Red wild einkorn</name>
    <name type="synonym">Crithodium urartu</name>
    <dbReference type="NCBI Taxonomy" id="4572"/>
    <lineage>
        <taxon>Eukaryota</taxon>
        <taxon>Viridiplantae</taxon>
        <taxon>Streptophyta</taxon>
        <taxon>Embryophyta</taxon>
        <taxon>Tracheophyta</taxon>
        <taxon>Spermatophyta</taxon>
        <taxon>Magnoliopsida</taxon>
        <taxon>Liliopsida</taxon>
        <taxon>Poales</taxon>
        <taxon>Poaceae</taxon>
        <taxon>BOP clade</taxon>
        <taxon>Pooideae</taxon>
        <taxon>Triticodae</taxon>
        <taxon>Triticeae</taxon>
        <taxon>Triticinae</taxon>
        <taxon>Triticum</taxon>
    </lineage>
</organism>
<proteinExistence type="predicted"/>
<reference evidence="2" key="1">
    <citation type="journal article" date="2013" name="Nature">
        <title>Draft genome of the wheat A-genome progenitor Triticum urartu.</title>
        <authorList>
            <person name="Ling H.Q."/>
            <person name="Zhao S."/>
            <person name="Liu D."/>
            <person name="Wang J."/>
            <person name="Sun H."/>
            <person name="Zhang C."/>
            <person name="Fan H."/>
            <person name="Li D."/>
            <person name="Dong L."/>
            <person name="Tao Y."/>
            <person name="Gao C."/>
            <person name="Wu H."/>
            <person name="Li Y."/>
            <person name="Cui Y."/>
            <person name="Guo X."/>
            <person name="Zheng S."/>
            <person name="Wang B."/>
            <person name="Yu K."/>
            <person name="Liang Q."/>
            <person name="Yang W."/>
            <person name="Lou X."/>
            <person name="Chen J."/>
            <person name="Feng M."/>
            <person name="Jian J."/>
            <person name="Zhang X."/>
            <person name="Luo G."/>
            <person name="Jiang Y."/>
            <person name="Liu J."/>
            <person name="Wang Z."/>
            <person name="Sha Y."/>
            <person name="Zhang B."/>
            <person name="Wu H."/>
            <person name="Tang D."/>
            <person name="Shen Q."/>
            <person name="Xue P."/>
            <person name="Zou S."/>
            <person name="Wang X."/>
            <person name="Liu X."/>
            <person name="Wang F."/>
            <person name="Yang Y."/>
            <person name="An X."/>
            <person name="Dong Z."/>
            <person name="Zhang K."/>
            <person name="Zhang X."/>
            <person name="Luo M.C."/>
            <person name="Dvorak J."/>
            <person name="Tong Y."/>
            <person name="Wang J."/>
            <person name="Yang H."/>
            <person name="Li Z."/>
            <person name="Wang D."/>
            <person name="Zhang A."/>
            <person name="Wang J."/>
        </authorList>
    </citation>
    <scope>NUCLEOTIDE SEQUENCE</scope>
    <source>
        <strain evidence="2">cv. G1812</strain>
    </source>
</reference>
<accession>A0A8R7TI56</accession>
<gene>
    <name evidence="1" type="primary">LOC125537584</name>
</gene>
<protein>
    <submittedName>
        <fullName evidence="1">Uncharacterized protein</fullName>
    </submittedName>
</protein>
<dbReference type="Proteomes" id="UP000015106">
    <property type="component" value="Chromosome 2"/>
</dbReference>
<name>A0A8R7TI56_TRIUA</name>
<dbReference type="Gramene" id="TuG1812G0200003023.01.T05">
    <property type="protein sequence ID" value="TuG1812G0200003023.01.T05"/>
    <property type="gene ID" value="TuG1812G0200003023.01"/>
</dbReference>
<keyword evidence="2" id="KW-1185">Reference proteome</keyword>
<dbReference type="AlphaFoldDB" id="A0A8R7TI56"/>
<reference evidence="1" key="3">
    <citation type="submission" date="2022-06" db="UniProtKB">
        <authorList>
            <consortium name="EnsemblPlants"/>
        </authorList>
    </citation>
    <scope>IDENTIFICATION</scope>
</reference>
<evidence type="ECO:0000313" key="1">
    <source>
        <dbReference type="EnsemblPlants" id="TuG1812G0200003023.01.T05"/>
    </source>
</evidence>
<sequence>MRCAPPPAAGAAPWAAQGERSPSVGTASCASELAPHAHHADRRGFAAMWLFWRTRNRFSIEELRCVPTFIAPGLARYSEAAPCRSVPRWWPESSSRFEPVVQSLVSILFESDRVCRNQRALWSQLLLTSGLIDIRDQLVFYKVFNRSATKDSCCL</sequence>
<dbReference type="EnsemblPlants" id="TuG1812G0200003023.01.T05">
    <property type="protein sequence ID" value="TuG1812G0200003023.01.T05"/>
    <property type="gene ID" value="TuG1812G0200003023.01"/>
</dbReference>